<dbReference type="CDD" id="cd09917">
    <property type="entry name" value="F-box_SF"/>
    <property type="match status" value="1"/>
</dbReference>
<keyword evidence="1" id="KW-0175">Coiled coil</keyword>
<dbReference type="AlphaFoldDB" id="A0A4S4LSS2"/>
<evidence type="ECO:0000313" key="4">
    <source>
        <dbReference type="Proteomes" id="UP000310158"/>
    </source>
</evidence>
<name>A0A4S4LSS2_9AGAM</name>
<comment type="caution">
    <text evidence="3">The sequence shown here is derived from an EMBL/GenBank/DDBJ whole genome shotgun (WGS) entry which is preliminary data.</text>
</comment>
<feature type="domain" description="F-box" evidence="2">
    <location>
        <begin position="84"/>
        <end position="129"/>
    </location>
</feature>
<dbReference type="EMBL" id="SGPL01000376">
    <property type="protein sequence ID" value="THH13220.1"/>
    <property type="molecule type" value="Genomic_DNA"/>
</dbReference>
<dbReference type="Pfam" id="PF12937">
    <property type="entry name" value="F-box-like"/>
    <property type="match status" value="1"/>
</dbReference>
<evidence type="ECO:0000313" key="3">
    <source>
        <dbReference type="EMBL" id="THH13220.1"/>
    </source>
</evidence>
<protein>
    <recommendedName>
        <fullName evidence="2">F-box domain-containing protein</fullName>
    </recommendedName>
</protein>
<dbReference type="PROSITE" id="PS50181">
    <property type="entry name" value="FBOX"/>
    <property type="match status" value="1"/>
</dbReference>
<dbReference type="InterPro" id="IPR036047">
    <property type="entry name" value="F-box-like_dom_sf"/>
</dbReference>
<gene>
    <name evidence="3" type="ORF">EW146_g6978</name>
</gene>
<evidence type="ECO:0000256" key="1">
    <source>
        <dbReference type="SAM" id="Coils"/>
    </source>
</evidence>
<dbReference type="SUPFAM" id="SSF81383">
    <property type="entry name" value="F-box domain"/>
    <property type="match status" value="1"/>
</dbReference>
<evidence type="ECO:0000259" key="2">
    <source>
        <dbReference type="PROSITE" id="PS50181"/>
    </source>
</evidence>
<keyword evidence="4" id="KW-1185">Reference proteome</keyword>
<dbReference type="OrthoDB" id="3171185at2759"/>
<proteinExistence type="predicted"/>
<sequence>MLSSLPTPIHETGGSMQYDNRIEDILLERANYNSLGVSHTDCSCNPDMPGSVSSGELSVEQRKALTSTIEYQGINSDRPRSLGTTSDRQLPVEILDHIFAYADGPSLFSLSTCSHKFNAISTRILYRHIPSTSLSRTVKCLRTLASNADLASHTCIYEIGDMDWLNADTLLDSFFRLLRRAFHNMPNLSDLTYLLYGSTARALRGAPFHLIKLTASCDFDPAFANWLEGQHTLRTALFCGRYSSGASLSLNSLPALSRVSASPLILASVVPGRPVREIELCLVHPWQLNEEVLSMTVKIVSFSTGPVRSLQIISHLTESVDTVLAALRVIPSTMSTLDSLALHAEFLAGLPPILSSFTCLKSLVLLSKNKHDALHDHITTCSLPSIWNKACASLESISLPNATWVRNYRYGWLTLKDLEKLLLEREKALMKREWEVREKEEALNSEQRALEEREQRLVQQIRMLEAVGSG</sequence>
<dbReference type="Proteomes" id="UP000310158">
    <property type="component" value="Unassembled WGS sequence"/>
</dbReference>
<reference evidence="3 4" key="1">
    <citation type="submission" date="2019-02" db="EMBL/GenBank/DDBJ databases">
        <title>Genome sequencing of the rare red list fungi Bondarzewia mesenterica.</title>
        <authorList>
            <person name="Buettner E."/>
            <person name="Kellner H."/>
        </authorList>
    </citation>
    <scope>NUCLEOTIDE SEQUENCE [LARGE SCALE GENOMIC DNA]</scope>
    <source>
        <strain evidence="3 4">DSM 108281</strain>
    </source>
</reference>
<organism evidence="3 4">
    <name type="scientific">Bondarzewia mesenterica</name>
    <dbReference type="NCBI Taxonomy" id="1095465"/>
    <lineage>
        <taxon>Eukaryota</taxon>
        <taxon>Fungi</taxon>
        <taxon>Dikarya</taxon>
        <taxon>Basidiomycota</taxon>
        <taxon>Agaricomycotina</taxon>
        <taxon>Agaricomycetes</taxon>
        <taxon>Russulales</taxon>
        <taxon>Bondarzewiaceae</taxon>
        <taxon>Bondarzewia</taxon>
    </lineage>
</organism>
<feature type="coiled-coil region" evidence="1">
    <location>
        <begin position="436"/>
        <end position="467"/>
    </location>
</feature>
<dbReference type="InterPro" id="IPR001810">
    <property type="entry name" value="F-box_dom"/>
</dbReference>
<accession>A0A4S4LSS2</accession>
<dbReference type="SMART" id="SM00256">
    <property type="entry name" value="FBOX"/>
    <property type="match status" value="1"/>
</dbReference>